<dbReference type="Proteomes" id="UP001432322">
    <property type="component" value="Unassembled WGS sequence"/>
</dbReference>
<reference evidence="1" key="1">
    <citation type="submission" date="2023-10" db="EMBL/GenBank/DDBJ databases">
        <title>Genome assembly of Pristionchus species.</title>
        <authorList>
            <person name="Yoshida K."/>
            <person name="Sommer R.J."/>
        </authorList>
    </citation>
    <scope>NUCLEOTIDE SEQUENCE</scope>
    <source>
        <strain evidence="1">RS5133</strain>
    </source>
</reference>
<dbReference type="EMBL" id="BTSY01000002">
    <property type="protein sequence ID" value="GMT14090.1"/>
    <property type="molecule type" value="Genomic_DNA"/>
</dbReference>
<organism evidence="1 2">
    <name type="scientific">Pristionchus fissidentatus</name>
    <dbReference type="NCBI Taxonomy" id="1538716"/>
    <lineage>
        <taxon>Eukaryota</taxon>
        <taxon>Metazoa</taxon>
        <taxon>Ecdysozoa</taxon>
        <taxon>Nematoda</taxon>
        <taxon>Chromadorea</taxon>
        <taxon>Rhabditida</taxon>
        <taxon>Rhabditina</taxon>
        <taxon>Diplogasteromorpha</taxon>
        <taxon>Diplogasteroidea</taxon>
        <taxon>Neodiplogasteridae</taxon>
        <taxon>Pristionchus</taxon>
    </lineage>
</organism>
<gene>
    <name evidence="1" type="ORF">PFISCL1PPCAC_5387</name>
</gene>
<evidence type="ECO:0000313" key="1">
    <source>
        <dbReference type="EMBL" id="GMT14090.1"/>
    </source>
</evidence>
<protein>
    <submittedName>
        <fullName evidence="1">Uncharacterized protein</fullName>
    </submittedName>
</protein>
<proteinExistence type="predicted"/>
<dbReference type="AlphaFoldDB" id="A0AAV5V3C8"/>
<evidence type="ECO:0000313" key="2">
    <source>
        <dbReference type="Proteomes" id="UP001432322"/>
    </source>
</evidence>
<sequence>ILLLPLLRNFVILEMCSQDQTKCVFQSIEIFECVLFLLYRLLSIPQGKSLNSQTSDTVDFIDLCLPFAASPLSSCNYLLHTVDECPNQSHPNFPLPCLI</sequence>
<keyword evidence="2" id="KW-1185">Reference proteome</keyword>
<feature type="non-terminal residue" evidence="1">
    <location>
        <position position="1"/>
    </location>
</feature>
<comment type="caution">
    <text evidence="1">The sequence shown here is derived from an EMBL/GenBank/DDBJ whole genome shotgun (WGS) entry which is preliminary data.</text>
</comment>
<accession>A0AAV5V3C8</accession>
<name>A0AAV5V3C8_9BILA</name>